<organism evidence="2 3">
    <name type="scientific">Actinoallomurus vinaceus</name>
    <dbReference type="NCBI Taxonomy" id="1080074"/>
    <lineage>
        <taxon>Bacteria</taxon>
        <taxon>Bacillati</taxon>
        <taxon>Actinomycetota</taxon>
        <taxon>Actinomycetes</taxon>
        <taxon>Streptosporangiales</taxon>
        <taxon>Thermomonosporaceae</taxon>
        <taxon>Actinoallomurus</taxon>
    </lineage>
</organism>
<dbReference type="EMBL" id="BAABHK010000002">
    <property type="protein sequence ID" value="GAA4623871.1"/>
    <property type="molecule type" value="Genomic_DNA"/>
</dbReference>
<keyword evidence="3" id="KW-1185">Reference proteome</keyword>
<evidence type="ECO:0000256" key="1">
    <source>
        <dbReference type="SAM" id="MobiDB-lite"/>
    </source>
</evidence>
<feature type="compositionally biased region" description="Basic and acidic residues" evidence="1">
    <location>
        <begin position="7"/>
        <end position="29"/>
    </location>
</feature>
<feature type="region of interest" description="Disordered" evidence="1">
    <location>
        <begin position="1"/>
        <end position="38"/>
    </location>
</feature>
<evidence type="ECO:0008006" key="4">
    <source>
        <dbReference type="Google" id="ProtNLM"/>
    </source>
</evidence>
<proteinExistence type="predicted"/>
<gene>
    <name evidence="2" type="ORF">GCM10023196_021810</name>
</gene>
<accession>A0ABP8U507</accession>
<evidence type="ECO:0000313" key="3">
    <source>
        <dbReference type="Proteomes" id="UP001501442"/>
    </source>
</evidence>
<comment type="caution">
    <text evidence="2">The sequence shown here is derived from an EMBL/GenBank/DDBJ whole genome shotgun (WGS) entry which is preliminary data.</text>
</comment>
<protein>
    <recommendedName>
        <fullName evidence="4">SWIM zinc finger family protein</fullName>
    </recommendedName>
</protein>
<name>A0ABP8U507_9ACTN</name>
<reference evidence="3" key="1">
    <citation type="journal article" date="2019" name="Int. J. Syst. Evol. Microbiol.">
        <title>The Global Catalogue of Microorganisms (GCM) 10K type strain sequencing project: providing services to taxonomists for standard genome sequencing and annotation.</title>
        <authorList>
            <consortium name="The Broad Institute Genomics Platform"/>
            <consortium name="The Broad Institute Genome Sequencing Center for Infectious Disease"/>
            <person name="Wu L."/>
            <person name="Ma J."/>
        </authorList>
    </citation>
    <scope>NUCLEOTIDE SEQUENCE [LARGE SCALE GENOMIC DNA]</scope>
    <source>
        <strain evidence="3">JCM 17939</strain>
    </source>
</reference>
<evidence type="ECO:0000313" key="2">
    <source>
        <dbReference type="EMBL" id="GAA4623871.1"/>
    </source>
</evidence>
<dbReference type="Proteomes" id="UP001501442">
    <property type="component" value="Unassembled WGS sequence"/>
</dbReference>
<sequence length="337" mass="36776">MSADTDSVERVIEPEGTPAHHGDAGDDRATGSLTTAERRERRVAAGVEELDRWLCDQIDQGLAHADRAPSTMWEDVARRLVDAQASGLAVRVRELGAIPGRGGDRPERLLEEYALLRLLTTAYRRRDELPEPLRATVRSRVGFTVSQEEVLAGERIRDHWYVAGCRDVDQDRLVARRVWLRGRETGRSALVLTFAAPGRALDASLAVGDTIDAELAFYPGALPLRALVAARHPAPAQRPPRGTTVAGLLREHAAALARDPWQEPWPAVLAGVRPARDDAGRPHLVDGDGDAVPLRTTDVWRLLAVSGGRPFTVSGEWSPQGLLPLSAWQEEEGTVAL</sequence>